<keyword evidence="5" id="KW-0067">ATP-binding</keyword>
<keyword evidence="2" id="KW-0808">Transferase</keyword>
<keyword evidence="4" id="KW-0547">Nucleotide-binding</keyword>
<keyword evidence="7" id="KW-1185">Reference proteome</keyword>
<dbReference type="GO" id="GO:0009691">
    <property type="term" value="P:cytokinin biosynthetic process"/>
    <property type="evidence" value="ECO:0007669"/>
    <property type="project" value="UniProtKB-KW"/>
</dbReference>
<dbReference type="SUPFAM" id="SSF52540">
    <property type="entry name" value="P-loop containing nucleoside triphosphate hydrolases"/>
    <property type="match status" value="1"/>
</dbReference>
<evidence type="ECO:0000256" key="3">
    <source>
        <dbReference type="ARBA" id="ARBA00022712"/>
    </source>
</evidence>
<dbReference type="InterPro" id="IPR039657">
    <property type="entry name" value="Dimethylallyltransferase"/>
</dbReference>
<dbReference type="Pfam" id="PF01715">
    <property type="entry name" value="IPPT"/>
    <property type="match status" value="2"/>
</dbReference>
<dbReference type="EMBL" id="JBEAFC010000006">
    <property type="protein sequence ID" value="KAL1553581.1"/>
    <property type="molecule type" value="Genomic_DNA"/>
</dbReference>
<evidence type="ECO:0000256" key="2">
    <source>
        <dbReference type="ARBA" id="ARBA00022679"/>
    </source>
</evidence>
<protein>
    <submittedName>
        <fullName evidence="6">Adenylate isopentenyltransferase-like</fullName>
    </submittedName>
</protein>
<dbReference type="Gene3D" id="1.10.287.890">
    <property type="entry name" value="Crystal structure of tRNA isopentenylpyrophosphate transferase (bh2366) domain"/>
    <property type="match status" value="1"/>
</dbReference>
<proteinExistence type="inferred from homology"/>
<organism evidence="6 7">
    <name type="scientific">Salvia divinorum</name>
    <name type="common">Maria pastora</name>
    <name type="synonym">Diviner's sage</name>
    <dbReference type="NCBI Taxonomy" id="28513"/>
    <lineage>
        <taxon>Eukaryota</taxon>
        <taxon>Viridiplantae</taxon>
        <taxon>Streptophyta</taxon>
        <taxon>Embryophyta</taxon>
        <taxon>Tracheophyta</taxon>
        <taxon>Spermatophyta</taxon>
        <taxon>Magnoliopsida</taxon>
        <taxon>eudicotyledons</taxon>
        <taxon>Gunneridae</taxon>
        <taxon>Pentapetalae</taxon>
        <taxon>asterids</taxon>
        <taxon>lamiids</taxon>
        <taxon>Lamiales</taxon>
        <taxon>Lamiaceae</taxon>
        <taxon>Nepetoideae</taxon>
        <taxon>Mentheae</taxon>
        <taxon>Salviinae</taxon>
        <taxon>Salvia</taxon>
        <taxon>Salvia subgen. Calosphace</taxon>
    </lineage>
</organism>
<dbReference type="PANTHER" id="PTHR11088:SF86">
    <property type="entry name" value="ADENYLATE ISOPENTENYLTRANSFERASE 4-RELATED"/>
    <property type="match status" value="1"/>
</dbReference>
<accession>A0ABD1HAX2</accession>
<evidence type="ECO:0000313" key="6">
    <source>
        <dbReference type="EMBL" id="KAL1553581.1"/>
    </source>
</evidence>
<dbReference type="AlphaFoldDB" id="A0ABD1HAX2"/>
<dbReference type="CDD" id="cd00267">
    <property type="entry name" value="ABC_ATPase"/>
    <property type="match status" value="1"/>
</dbReference>
<dbReference type="GO" id="GO:0005524">
    <property type="term" value="F:ATP binding"/>
    <property type="evidence" value="ECO:0007669"/>
    <property type="project" value="UniProtKB-KW"/>
</dbReference>
<keyword evidence="3" id="KW-0203">Cytokinin biosynthesis</keyword>
<sequence length="320" mass="35818">MRRLPCLTKTHHYFPCKTNHTPLSSHMSTAPRPQKIVVVMGPTGCGKTKLSIDLISRFFPSSEIINSDKIQAYRGLDITTNKIPLADRRNIRHHLLGDFVPSDSHPEFTPADFRSAASAAISEILSRRRIPFVVGGSNSLIYALLSKKFNPDSDVFAAPDSSAFCREQRYDCCFLHVDVELPVLNSYLIKRVDDMLDSGMFDELKAYFSSAEPESVRQSGQKKAIGVPEFEGYFRRFKGSGDDYERAVGAIKENTCQLAKGQVAKILRLRDCTGWDLKKVETTAALRAAVEGGGGRRVAEIWERQVLEPSVKIVKQFLME</sequence>
<dbReference type="Proteomes" id="UP001567538">
    <property type="component" value="Unassembled WGS sequence"/>
</dbReference>
<evidence type="ECO:0000256" key="5">
    <source>
        <dbReference type="ARBA" id="ARBA00022840"/>
    </source>
</evidence>
<evidence type="ECO:0000256" key="4">
    <source>
        <dbReference type="ARBA" id="ARBA00022741"/>
    </source>
</evidence>
<dbReference type="PANTHER" id="PTHR11088">
    <property type="entry name" value="TRNA DIMETHYLALLYLTRANSFERASE"/>
    <property type="match status" value="1"/>
</dbReference>
<comment type="caution">
    <text evidence="6">The sequence shown here is derived from an EMBL/GenBank/DDBJ whole genome shotgun (WGS) entry which is preliminary data.</text>
</comment>
<reference evidence="6 7" key="1">
    <citation type="submission" date="2024-06" db="EMBL/GenBank/DDBJ databases">
        <title>A chromosome level genome sequence of Diviner's sage (Salvia divinorum).</title>
        <authorList>
            <person name="Ford S.A."/>
            <person name="Ro D.-K."/>
            <person name="Ness R.W."/>
            <person name="Phillips M.A."/>
        </authorList>
    </citation>
    <scope>NUCLEOTIDE SEQUENCE [LARGE SCALE GENOMIC DNA]</scope>
    <source>
        <strain evidence="6">SAF-2024a</strain>
        <tissue evidence="6">Leaf</tissue>
    </source>
</reference>
<dbReference type="GO" id="GO:0016740">
    <property type="term" value="F:transferase activity"/>
    <property type="evidence" value="ECO:0007669"/>
    <property type="project" value="UniProtKB-KW"/>
</dbReference>
<comment type="similarity">
    <text evidence="1">Belongs to the IPP transferase family.</text>
</comment>
<evidence type="ECO:0000313" key="7">
    <source>
        <dbReference type="Proteomes" id="UP001567538"/>
    </source>
</evidence>
<evidence type="ECO:0000256" key="1">
    <source>
        <dbReference type="ARBA" id="ARBA00005842"/>
    </source>
</evidence>
<dbReference type="InterPro" id="IPR027417">
    <property type="entry name" value="P-loop_NTPase"/>
</dbReference>
<dbReference type="Gene3D" id="3.40.50.300">
    <property type="entry name" value="P-loop containing nucleotide triphosphate hydrolases"/>
    <property type="match status" value="1"/>
</dbReference>
<name>A0ABD1HAX2_SALDI</name>
<gene>
    <name evidence="6" type="ORF">AAHA92_14239</name>
</gene>